<name>A0ABT7Y9X9_9BACT</name>
<organism evidence="9 10">
    <name type="scientific">Algoriphagus sediminis</name>
    <dbReference type="NCBI Taxonomy" id="3057113"/>
    <lineage>
        <taxon>Bacteria</taxon>
        <taxon>Pseudomonadati</taxon>
        <taxon>Bacteroidota</taxon>
        <taxon>Cytophagia</taxon>
        <taxon>Cytophagales</taxon>
        <taxon>Cyclobacteriaceae</taxon>
        <taxon>Algoriphagus</taxon>
    </lineage>
</organism>
<feature type="domain" description="ABC3 transporter permease C-terminal" evidence="7">
    <location>
        <begin position="666"/>
        <end position="778"/>
    </location>
</feature>
<keyword evidence="2" id="KW-1003">Cell membrane</keyword>
<evidence type="ECO:0000256" key="4">
    <source>
        <dbReference type="ARBA" id="ARBA00022989"/>
    </source>
</evidence>
<feature type="transmembrane region" description="Helical" evidence="6">
    <location>
        <begin position="370"/>
        <end position="393"/>
    </location>
</feature>
<dbReference type="InterPro" id="IPR050250">
    <property type="entry name" value="Macrolide_Exporter_MacB"/>
</dbReference>
<comment type="caution">
    <text evidence="9">The sequence shown here is derived from an EMBL/GenBank/DDBJ whole genome shotgun (WGS) entry which is preliminary data.</text>
</comment>
<keyword evidence="10" id="KW-1185">Reference proteome</keyword>
<protein>
    <submittedName>
        <fullName evidence="9">ABC transporter permease</fullName>
    </submittedName>
</protein>
<proteinExistence type="predicted"/>
<sequence>MWKNYLKIAWRNIKRSKGYALINIGGLGIGMAASILLLIWVQFEMSVDRFHEDIDDIYAVWRSGEFNGEIASWDYTPAPYVAAVKENYPEVEEATHITEWDQLLLAVGENSFYEESTFTMPSFFRIFTFEELYGDPVAALEEPNSIVLTESVALKLFGRTDAIGESVLAQNQLELEVKAVIRDLPENTNFPFTVFLPFKKLEQLGWVDDYWLNNSYRTFVKLAKGTDLSSFNEKFKGFTASQSDQPEITDFLYPMKDLYLKSEFENGVAVGGRIDMLQIFLVVSILVLTIAGINFVNLSTAQSDQRSKEVGIRKISGANWGMLIGQFLAESILIAVAAYGVAVILVSVSFDSFQNLVQQELPNPFSQNSFWVISVIYVLVIGVLAGSYPAFLLSSFKPALAIKSKLNVNRSFGVKPREVLVVFQFAVVVILVSSVWIVRDQIQFVQNRDLGIKKENLVFHQISEEAMQKATTVREKIMSIPEVSAVSFTFSPITQIWSNTNMMNWQGKDPDFRPEISRYSGDVKVAETLGFEILEGRDIDVLTYPSDSTAALINESAAELMGFEDPVGQIIIDDEIEFRIVGVVKDFIMNSPFQKAFPTLVSGPIRGGNHAHIRYHENADIQEALAQTEEVFLQLDPNTPFEATFVDAEHARKFRSEERVSLLTTLFTSLAILISCMGLFGLATFIAERRKKEISVRKVLGASVIGVVALISKEFTRLVFISVVIGVPVTWYFMSDWLMTFDYHTSINWSLFLWTGILTLFIALLTVSSQAIKAALINPAKTLKSE</sequence>
<feature type="transmembrane region" description="Helical" evidence="6">
    <location>
        <begin position="276"/>
        <end position="299"/>
    </location>
</feature>
<gene>
    <name evidence="9" type="ORF">QVH07_04175</name>
</gene>
<evidence type="ECO:0000259" key="8">
    <source>
        <dbReference type="Pfam" id="PF12704"/>
    </source>
</evidence>
<dbReference type="Pfam" id="PF12704">
    <property type="entry name" value="MacB_PCD"/>
    <property type="match status" value="2"/>
</dbReference>
<reference evidence="9" key="1">
    <citation type="submission" date="2023-06" db="EMBL/GenBank/DDBJ databases">
        <title>Robiginitalea aurantiacus sp. nov. and Algoriphagus sediminis sp. nov., isolated from coastal sediment.</title>
        <authorList>
            <person name="Zhou Z.Y."/>
            <person name="An J."/>
            <person name="Jia Y.W."/>
            <person name="Du Z.J."/>
        </authorList>
    </citation>
    <scope>NUCLEOTIDE SEQUENCE</scope>
    <source>
        <strain evidence="9">C2-7</strain>
    </source>
</reference>
<dbReference type="PANTHER" id="PTHR30572:SF18">
    <property type="entry name" value="ABC-TYPE MACROLIDE FAMILY EXPORT SYSTEM PERMEASE COMPONENT 2"/>
    <property type="match status" value="1"/>
</dbReference>
<feature type="transmembrane region" description="Helical" evidence="6">
    <location>
        <begin position="747"/>
        <end position="767"/>
    </location>
</feature>
<evidence type="ECO:0000259" key="7">
    <source>
        <dbReference type="Pfam" id="PF02687"/>
    </source>
</evidence>
<dbReference type="InterPro" id="IPR003838">
    <property type="entry name" value="ABC3_permease_C"/>
</dbReference>
<evidence type="ECO:0000313" key="9">
    <source>
        <dbReference type="EMBL" id="MDN3203327.1"/>
    </source>
</evidence>
<dbReference type="EMBL" id="JAUEPH010000002">
    <property type="protein sequence ID" value="MDN3203327.1"/>
    <property type="molecule type" value="Genomic_DNA"/>
</dbReference>
<comment type="subcellular location">
    <subcellularLocation>
        <location evidence="1">Cell membrane</location>
        <topology evidence="1">Multi-pass membrane protein</topology>
    </subcellularLocation>
</comment>
<feature type="transmembrane region" description="Helical" evidence="6">
    <location>
        <begin position="20"/>
        <end position="41"/>
    </location>
</feature>
<dbReference type="InterPro" id="IPR025857">
    <property type="entry name" value="MacB_PCD"/>
</dbReference>
<feature type="domain" description="MacB-like periplasmic core" evidence="8">
    <location>
        <begin position="426"/>
        <end position="628"/>
    </location>
</feature>
<evidence type="ECO:0000313" key="10">
    <source>
        <dbReference type="Proteomes" id="UP001171916"/>
    </source>
</evidence>
<keyword evidence="3 6" id="KW-0812">Transmembrane</keyword>
<keyword evidence="5 6" id="KW-0472">Membrane</keyword>
<feature type="transmembrane region" description="Helical" evidence="6">
    <location>
        <begin position="320"/>
        <end position="350"/>
    </location>
</feature>
<feature type="domain" description="MacB-like periplasmic core" evidence="8">
    <location>
        <begin position="21"/>
        <end position="235"/>
    </location>
</feature>
<dbReference type="PANTHER" id="PTHR30572">
    <property type="entry name" value="MEMBRANE COMPONENT OF TRANSPORTER-RELATED"/>
    <property type="match status" value="1"/>
</dbReference>
<evidence type="ECO:0000256" key="1">
    <source>
        <dbReference type="ARBA" id="ARBA00004651"/>
    </source>
</evidence>
<evidence type="ECO:0000256" key="5">
    <source>
        <dbReference type="ARBA" id="ARBA00023136"/>
    </source>
</evidence>
<dbReference type="Proteomes" id="UP001171916">
    <property type="component" value="Unassembled WGS sequence"/>
</dbReference>
<evidence type="ECO:0000256" key="3">
    <source>
        <dbReference type="ARBA" id="ARBA00022692"/>
    </source>
</evidence>
<evidence type="ECO:0000256" key="6">
    <source>
        <dbReference type="SAM" id="Phobius"/>
    </source>
</evidence>
<accession>A0ABT7Y9X9</accession>
<keyword evidence="4 6" id="KW-1133">Transmembrane helix</keyword>
<feature type="transmembrane region" description="Helical" evidence="6">
    <location>
        <begin position="419"/>
        <end position="438"/>
    </location>
</feature>
<feature type="transmembrane region" description="Helical" evidence="6">
    <location>
        <begin position="662"/>
        <end position="687"/>
    </location>
</feature>
<dbReference type="RefSeq" id="WP_289998891.1">
    <property type="nucleotide sequence ID" value="NZ_JAUEPH010000002.1"/>
</dbReference>
<evidence type="ECO:0000256" key="2">
    <source>
        <dbReference type="ARBA" id="ARBA00022475"/>
    </source>
</evidence>
<feature type="domain" description="ABC3 transporter permease C-terminal" evidence="7">
    <location>
        <begin position="282"/>
        <end position="395"/>
    </location>
</feature>
<dbReference type="Pfam" id="PF02687">
    <property type="entry name" value="FtsX"/>
    <property type="match status" value="2"/>
</dbReference>